<gene>
    <name evidence="2" type="ORF">A1Q1_04285</name>
</gene>
<comment type="caution">
    <text evidence="2">The sequence shown here is derived from an EMBL/GenBank/DDBJ whole genome shotgun (WGS) entry which is preliminary data.</text>
</comment>
<sequence length="291" mass="31127">MAAADKSHRHSLAAPVLRTSPSTPPGAAPALPRIPSMSPIGTIDETKDRLQLPADRPWPFRQDSVDSVTGLPPPTSPADEHPPAAAKKGLGRSATMKSPLSILRRKWPGFSVITQAPEEPARDESGRQLSSRPSSLDIRNVPRQPSPTLRLVDLAVTQVTVHDENDRPPTPPQKDTNKRDSRGFGRAQFVKARRRSDNSLQSPRQLGLVPSPTPSLSCESATAASILGDSSPDSSSRPSIEIIPGSLGVEVMPVDDGLLVPPKRSSSLDRVEVCECSICLRSKGKLAISLP</sequence>
<proteinExistence type="predicted"/>
<dbReference type="GeneID" id="25987798"/>
<feature type="compositionally biased region" description="Polar residues" evidence="1">
    <location>
        <begin position="214"/>
        <end position="223"/>
    </location>
</feature>
<reference evidence="2 3" key="1">
    <citation type="journal article" date="2012" name="Eukaryot. Cell">
        <title>Draft genome sequence of CBS 2479, the standard type strain of Trichosporon asahii.</title>
        <authorList>
            <person name="Yang R.Y."/>
            <person name="Li H.T."/>
            <person name="Zhu H."/>
            <person name="Zhou G.P."/>
            <person name="Wang M."/>
            <person name="Wang L."/>
        </authorList>
    </citation>
    <scope>NUCLEOTIDE SEQUENCE [LARGE SCALE GENOMIC DNA]</scope>
    <source>
        <strain evidence="3">ATCC 90039 / CBS 2479 / JCM 2466 / KCTC 7840 / NCYC 2677 / UAMH 7654</strain>
    </source>
</reference>
<dbReference type="EMBL" id="ALBS01000266">
    <property type="protein sequence ID" value="EJT47042.1"/>
    <property type="molecule type" value="Genomic_DNA"/>
</dbReference>
<accession>J6EW68</accession>
<name>J6EW68_TRIAS</name>
<evidence type="ECO:0000256" key="1">
    <source>
        <dbReference type="SAM" id="MobiDB-lite"/>
    </source>
</evidence>
<dbReference type="Proteomes" id="UP000002748">
    <property type="component" value="Unassembled WGS sequence"/>
</dbReference>
<protein>
    <submittedName>
        <fullName evidence="2">Uncharacterized protein</fullName>
    </submittedName>
</protein>
<dbReference type="VEuPathDB" id="FungiDB:A1Q1_04285"/>
<feature type="compositionally biased region" description="Low complexity" evidence="1">
    <location>
        <begin position="225"/>
        <end position="240"/>
    </location>
</feature>
<dbReference type="RefSeq" id="XP_014178137.1">
    <property type="nucleotide sequence ID" value="XM_014322662.1"/>
</dbReference>
<evidence type="ECO:0000313" key="2">
    <source>
        <dbReference type="EMBL" id="EJT47042.1"/>
    </source>
</evidence>
<organism evidence="2 3">
    <name type="scientific">Trichosporon asahii var. asahii (strain ATCC 90039 / CBS 2479 / JCM 2466 / KCTC 7840 / NBRC 103889/ NCYC 2677 / UAMH 7654)</name>
    <name type="common">Yeast</name>
    <dbReference type="NCBI Taxonomy" id="1186058"/>
    <lineage>
        <taxon>Eukaryota</taxon>
        <taxon>Fungi</taxon>
        <taxon>Dikarya</taxon>
        <taxon>Basidiomycota</taxon>
        <taxon>Agaricomycotina</taxon>
        <taxon>Tremellomycetes</taxon>
        <taxon>Trichosporonales</taxon>
        <taxon>Trichosporonaceae</taxon>
        <taxon>Trichosporon</taxon>
    </lineage>
</organism>
<dbReference type="HOGENOM" id="CLU_1046573_0_0_1"/>
<dbReference type="KEGG" id="tasa:A1Q1_04285"/>
<feature type="region of interest" description="Disordered" evidence="1">
    <location>
        <begin position="1"/>
        <end position="240"/>
    </location>
</feature>
<evidence type="ECO:0000313" key="3">
    <source>
        <dbReference type="Proteomes" id="UP000002748"/>
    </source>
</evidence>
<dbReference type="AlphaFoldDB" id="J6EW68"/>